<organism evidence="5 6">
    <name type="scientific">Actinoalloteichus caeruleus DSM 43889</name>
    <dbReference type="NCBI Taxonomy" id="1120930"/>
    <lineage>
        <taxon>Bacteria</taxon>
        <taxon>Bacillati</taxon>
        <taxon>Actinomycetota</taxon>
        <taxon>Actinomycetes</taxon>
        <taxon>Pseudonocardiales</taxon>
        <taxon>Pseudonocardiaceae</taxon>
        <taxon>Actinoalloteichus</taxon>
        <taxon>Actinoalloteichus cyanogriseus</taxon>
    </lineage>
</organism>
<feature type="domain" description="Peptidase S1" evidence="4">
    <location>
        <begin position="22"/>
        <end position="248"/>
    </location>
</feature>
<evidence type="ECO:0000256" key="2">
    <source>
        <dbReference type="ARBA" id="ARBA00023157"/>
    </source>
</evidence>
<dbReference type="EMBL" id="AUBJ02000001">
    <property type="protein sequence ID" value="MCP2333843.1"/>
    <property type="molecule type" value="Genomic_DNA"/>
</dbReference>
<dbReference type="PROSITE" id="PS50240">
    <property type="entry name" value="TRYPSIN_DOM"/>
    <property type="match status" value="1"/>
</dbReference>
<dbReference type="InterPro" id="IPR001254">
    <property type="entry name" value="Trypsin_dom"/>
</dbReference>
<comment type="similarity">
    <text evidence="1">Belongs to the peptidase S1 family.</text>
</comment>
<dbReference type="InterPro" id="IPR050430">
    <property type="entry name" value="Peptidase_S1"/>
</dbReference>
<evidence type="ECO:0000313" key="6">
    <source>
        <dbReference type="Proteomes" id="UP000791080"/>
    </source>
</evidence>
<gene>
    <name evidence="5" type="ORF">G443_004113</name>
</gene>
<dbReference type="PANTHER" id="PTHR24276">
    <property type="entry name" value="POLYSERASE-RELATED"/>
    <property type="match status" value="1"/>
</dbReference>
<dbReference type="Pfam" id="PF00089">
    <property type="entry name" value="Trypsin"/>
    <property type="match status" value="1"/>
</dbReference>
<dbReference type="SMART" id="SM00020">
    <property type="entry name" value="Tryp_SPc"/>
    <property type="match status" value="1"/>
</dbReference>
<dbReference type="SUPFAM" id="SSF50494">
    <property type="entry name" value="Trypsin-like serine proteases"/>
    <property type="match status" value="1"/>
</dbReference>
<evidence type="ECO:0000256" key="3">
    <source>
        <dbReference type="SAM" id="SignalP"/>
    </source>
</evidence>
<dbReference type="InterPro" id="IPR001314">
    <property type="entry name" value="Peptidase_S1A"/>
</dbReference>
<dbReference type="Gene3D" id="2.40.10.10">
    <property type="entry name" value="Trypsin-like serine proteases"/>
    <property type="match status" value="1"/>
</dbReference>
<dbReference type="InterPro" id="IPR009003">
    <property type="entry name" value="Peptidase_S1_PA"/>
</dbReference>
<evidence type="ECO:0000313" key="5">
    <source>
        <dbReference type="EMBL" id="MCP2333843.1"/>
    </source>
</evidence>
<dbReference type="PANTHER" id="PTHR24276:SF98">
    <property type="entry name" value="FI18310P1-RELATED"/>
    <property type="match status" value="1"/>
</dbReference>
<evidence type="ECO:0000259" key="4">
    <source>
        <dbReference type="PROSITE" id="PS50240"/>
    </source>
</evidence>
<feature type="chain" id="PRO_5047175297" evidence="3">
    <location>
        <begin position="26"/>
        <end position="249"/>
    </location>
</feature>
<proteinExistence type="inferred from homology"/>
<comment type="caution">
    <text evidence="5">The sequence shown here is derived from an EMBL/GenBank/DDBJ whole genome shotgun (WGS) entry which is preliminary data.</text>
</comment>
<keyword evidence="3" id="KW-0732">Signal</keyword>
<protein>
    <submittedName>
        <fullName evidence="5">Trypsin</fullName>
    </submittedName>
</protein>
<name>A0ABT1JMU8_ACTCY</name>
<reference evidence="5 6" key="2">
    <citation type="submission" date="2022-06" db="EMBL/GenBank/DDBJ databases">
        <title>Genomic Encyclopedia of Type Strains, Phase I: the one thousand microbial genomes (KMG-I) project.</title>
        <authorList>
            <person name="Kyrpides N."/>
        </authorList>
    </citation>
    <scope>NUCLEOTIDE SEQUENCE [LARGE SCALE GENOMIC DNA]</scope>
    <source>
        <strain evidence="5 6">DSM 43889</strain>
    </source>
</reference>
<sequence>MRPLRVVAAAACLAISGLVAPLAGAATAEPAELDTANQPMIIDGNFAEETRGAARLFRNGAEVCSATVIAPEWVLTAEHCVASSGNSVRYGDLDQHAGTLVDQAPNGVITHPSADLALIRLANEVDTEFTPLAPSQQVAVGDTVQTYGWGATCIPAPGQGEASCQSQYLKYANVEVTGVDGTCRGDYRGGLGVCGSRIDGIPAGGDSGGPMFAESGYQIGVASTSDRRSVTVYTHITPYRDWITQHTGV</sequence>
<accession>A0ABT1JMU8</accession>
<keyword evidence="2" id="KW-1015">Disulfide bond</keyword>
<dbReference type="Proteomes" id="UP000791080">
    <property type="component" value="Unassembled WGS sequence"/>
</dbReference>
<dbReference type="InterPro" id="IPR043504">
    <property type="entry name" value="Peptidase_S1_PA_chymotrypsin"/>
</dbReference>
<dbReference type="PRINTS" id="PR00722">
    <property type="entry name" value="CHYMOTRYPSIN"/>
</dbReference>
<reference evidence="5 6" key="1">
    <citation type="submission" date="2013-07" db="EMBL/GenBank/DDBJ databases">
        <authorList>
            <consortium name="DOE Joint Genome Institute"/>
            <person name="Reeve W."/>
            <person name="Huntemann M."/>
            <person name="Han J."/>
            <person name="Chen A."/>
            <person name="Kyrpides N."/>
            <person name="Mavromatis K."/>
            <person name="Markowitz V."/>
            <person name="Palaniappan K."/>
            <person name="Ivanova N."/>
            <person name="Schaumberg A."/>
            <person name="Pati A."/>
            <person name="Liolios K."/>
            <person name="Nordberg H.P."/>
            <person name="Cantor M.N."/>
            <person name="Hua S.X."/>
            <person name="Woyke T."/>
        </authorList>
    </citation>
    <scope>NUCLEOTIDE SEQUENCE [LARGE SCALE GENOMIC DNA]</scope>
    <source>
        <strain evidence="5 6">DSM 43889</strain>
    </source>
</reference>
<keyword evidence="6" id="KW-1185">Reference proteome</keyword>
<feature type="signal peptide" evidence="3">
    <location>
        <begin position="1"/>
        <end position="25"/>
    </location>
</feature>
<evidence type="ECO:0000256" key="1">
    <source>
        <dbReference type="ARBA" id="ARBA00007664"/>
    </source>
</evidence>